<feature type="region of interest" description="Disordered" evidence="1">
    <location>
        <begin position="1"/>
        <end position="33"/>
    </location>
</feature>
<dbReference type="EMBL" id="VSRR010000286">
    <property type="protein sequence ID" value="MPC13502.1"/>
    <property type="molecule type" value="Genomic_DNA"/>
</dbReference>
<comment type="caution">
    <text evidence="2">The sequence shown here is derived from an EMBL/GenBank/DDBJ whole genome shotgun (WGS) entry which is preliminary data.</text>
</comment>
<reference evidence="2 3" key="1">
    <citation type="submission" date="2019-05" db="EMBL/GenBank/DDBJ databases">
        <title>Another draft genome of Portunus trituberculatus and its Hox gene families provides insights of decapod evolution.</title>
        <authorList>
            <person name="Jeong J.-H."/>
            <person name="Song I."/>
            <person name="Kim S."/>
            <person name="Choi T."/>
            <person name="Kim D."/>
            <person name="Ryu S."/>
            <person name="Kim W."/>
        </authorList>
    </citation>
    <scope>NUCLEOTIDE SEQUENCE [LARGE SCALE GENOMIC DNA]</scope>
    <source>
        <tissue evidence="2">Muscle</tissue>
    </source>
</reference>
<name>A0A5B7CUP5_PORTR</name>
<keyword evidence="3" id="KW-1185">Reference proteome</keyword>
<feature type="compositionally biased region" description="Acidic residues" evidence="1">
    <location>
        <begin position="1"/>
        <end position="12"/>
    </location>
</feature>
<proteinExistence type="predicted"/>
<organism evidence="2 3">
    <name type="scientific">Portunus trituberculatus</name>
    <name type="common">Swimming crab</name>
    <name type="synonym">Neptunus trituberculatus</name>
    <dbReference type="NCBI Taxonomy" id="210409"/>
    <lineage>
        <taxon>Eukaryota</taxon>
        <taxon>Metazoa</taxon>
        <taxon>Ecdysozoa</taxon>
        <taxon>Arthropoda</taxon>
        <taxon>Crustacea</taxon>
        <taxon>Multicrustacea</taxon>
        <taxon>Malacostraca</taxon>
        <taxon>Eumalacostraca</taxon>
        <taxon>Eucarida</taxon>
        <taxon>Decapoda</taxon>
        <taxon>Pleocyemata</taxon>
        <taxon>Brachyura</taxon>
        <taxon>Eubrachyura</taxon>
        <taxon>Portunoidea</taxon>
        <taxon>Portunidae</taxon>
        <taxon>Portuninae</taxon>
        <taxon>Portunus</taxon>
    </lineage>
</organism>
<sequence length="61" mass="6998">MFCQEEEEEEKEEKEKVEENCQQPPSWPAFRKGNKQLGSVSSPILSIIINVYVAARPSCKQ</sequence>
<protein>
    <submittedName>
        <fullName evidence="2">Uncharacterized protein</fullName>
    </submittedName>
</protein>
<dbReference type="AlphaFoldDB" id="A0A5B7CUP5"/>
<evidence type="ECO:0000313" key="3">
    <source>
        <dbReference type="Proteomes" id="UP000324222"/>
    </source>
</evidence>
<evidence type="ECO:0000256" key="1">
    <source>
        <dbReference type="SAM" id="MobiDB-lite"/>
    </source>
</evidence>
<evidence type="ECO:0000313" key="2">
    <source>
        <dbReference type="EMBL" id="MPC13502.1"/>
    </source>
</evidence>
<dbReference type="Proteomes" id="UP000324222">
    <property type="component" value="Unassembled WGS sequence"/>
</dbReference>
<gene>
    <name evidence="2" type="ORF">E2C01_006240</name>
</gene>
<accession>A0A5B7CUP5</accession>